<dbReference type="AlphaFoldDB" id="A0A087AL52"/>
<evidence type="ECO:0000256" key="1">
    <source>
        <dbReference type="SAM" id="MobiDB-lite"/>
    </source>
</evidence>
<feature type="region of interest" description="Disordered" evidence="1">
    <location>
        <begin position="1"/>
        <end position="27"/>
    </location>
</feature>
<proteinExistence type="predicted"/>
<dbReference type="EMBL" id="JGYX01000008">
    <property type="protein sequence ID" value="KFI59502.1"/>
    <property type="molecule type" value="Genomic_DNA"/>
</dbReference>
<keyword evidence="3" id="KW-1185">Reference proteome</keyword>
<gene>
    <name evidence="2" type="ORF">BIGA_1782</name>
</gene>
<protein>
    <submittedName>
        <fullName evidence="2">Uncharacterized protein</fullName>
    </submittedName>
</protein>
<comment type="caution">
    <text evidence="2">The sequence shown here is derived from an EMBL/GenBank/DDBJ whole genome shotgun (WGS) entry which is preliminary data.</text>
</comment>
<organism evidence="2 3">
    <name type="scientific">Bifidobacterium pullorum subsp. gallinarum</name>
    <dbReference type="NCBI Taxonomy" id="78344"/>
    <lineage>
        <taxon>Bacteria</taxon>
        <taxon>Bacillati</taxon>
        <taxon>Actinomycetota</taxon>
        <taxon>Actinomycetes</taxon>
        <taxon>Bifidobacteriales</taxon>
        <taxon>Bifidobacteriaceae</taxon>
        <taxon>Bifidobacterium</taxon>
    </lineage>
</organism>
<dbReference type="Proteomes" id="UP000029046">
    <property type="component" value="Unassembled WGS sequence"/>
</dbReference>
<sequence>MNRPDRDEGLLPPPLVRDVSGEQPAPLWVPTGVARTEKHGYCRVSEARHAADDGERVETAVQELQALQLV</sequence>
<name>A0A087AL52_9BIFI</name>
<evidence type="ECO:0000313" key="3">
    <source>
        <dbReference type="Proteomes" id="UP000029046"/>
    </source>
</evidence>
<reference evidence="2 3" key="1">
    <citation type="submission" date="2014-03" db="EMBL/GenBank/DDBJ databases">
        <title>Genomics of Bifidobacteria.</title>
        <authorList>
            <person name="Ventura M."/>
            <person name="Milani C."/>
            <person name="Lugli G.A."/>
        </authorList>
    </citation>
    <scope>NUCLEOTIDE SEQUENCE [LARGE SCALE GENOMIC DNA]</scope>
    <source>
        <strain evidence="2 3">LMG 11586</strain>
    </source>
</reference>
<evidence type="ECO:0000313" key="2">
    <source>
        <dbReference type="EMBL" id="KFI59502.1"/>
    </source>
</evidence>
<accession>A0A087AL52</accession>